<dbReference type="Pfam" id="PF00583">
    <property type="entry name" value="Acetyltransf_1"/>
    <property type="match status" value="1"/>
</dbReference>
<evidence type="ECO:0000256" key="1">
    <source>
        <dbReference type="ARBA" id="ARBA00022679"/>
    </source>
</evidence>
<dbReference type="InterPro" id="IPR050680">
    <property type="entry name" value="YpeA/RimI_acetyltransf"/>
</dbReference>
<proteinExistence type="predicted"/>
<dbReference type="AlphaFoldDB" id="A0A517MIP8"/>
<dbReference type="PANTHER" id="PTHR43420:SF44">
    <property type="entry name" value="ACETYLTRANSFERASE YPEA"/>
    <property type="match status" value="1"/>
</dbReference>
<dbReference type="InterPro" id="IPR016181">
    <property type="entry name" value="Acyl_CoA_acyltransferase"/>
</dbReference>
<dbReference type="KEGG" id="rml:FF011L_35470"/>
<feature type="domain" description="N-acetyltransferase" evidence="3">
    <location>
        <begin position="48"/>
        <end position="184"/>
    </location>
</feature>
<dbReference type="CDD" id="cd04301">
    <property type="entry name" value="NAT_SF"/>
    <property type="match status" value="1"/>
</dbReference>
<keyword evidence="5" id="KW-1185">Reference proteome</keyword>
<dbReference type="PANTHER" id="PTHR43420">
    <property type="entry name" value="ACETYLTRANSFERASE"/>
    <property type="match status" value="1"/>
</dbReference>
<organism evidence="4 5">
    <name type="scientific">Roseimaritima multifibrata</name>
    <dbReference type="NCBI Taxonomy" id="1930274"/>
    <lineage>
        <taxon>Bacteria</taxon>
        <taxon>Pseudomonadati</taxon>
        <taxon>Planctomycetota</taxon>
        <taxon>Planctomycetia</taxon>
        <taxon>Pirellulales</taxon>
        <taxon>Pirellulaceae</taxon>
        <taxon>Roseimaritima</taxon>
    </lineage>
</organism>
<dbReference type="Gene3D" id="3.40.630.30">
    <property type="match status" value="1"/>
</dbReference>
<dbReference type="InterPro" id="IPR000182">
    <property type="entry name" value="GNAT_dom"/>
</dbReference>
<evidence type="ECO:0000313" key="4">
    <source>
        <dbReference type="EMBL" id="QDS94765.1"/>
    </source>
</evidence>
<keyword evidence="2" id="KW-0012">Acyltransferase</keyword>
<sequence length="184" mass="20738">MGLTYFKRFRMELDLTEPLYPAPPLPANYELIPWSDGLSSEHALAKYQSFRSELDANVFPCLGRRDGCLQLMREITRRTSFVPEATWLLRHRPLGEPAVAVGTVQGLRMEGWGAIQNLGVMQAHRGHGLGTVLMTRAAEGFRRVGLAKMHLEVTTENSAAVRLYRRMGFKQARTVFKAAEIQHA</sequence>
<dbReference type="PROSITE" id="PS51186">
    <property type="entry name" value="GNAT"/>
    <property type="match status" value="1"/>
</dbReference>
<accession>A0A517MIP8</accession>
<dbReference type="Proteomes" id="UP000320672">
    <property type="component" value="Chromosome"/>
</dbReference>
<protein>
    <submittedName>
        <fullName evidence="4">Putative acetyltransferase</fullName>
    </submittedName>
</protein>
<dbReference type="GO" id="GO:0016747">
    <property type="term" value="F:acyltransferase activity, transferring groups other than amino-acyl groups"/>
    <property type="evidence" value="ECO:0007669"/>
    <property type="project" value="InterPro"/>
</dbReference>
<dbReference type="EMBL" id="CP036262">
    <property type="protein sequence ID" value="QDS94765.1"/>
    <property type="molecule type" value="Genomic_DNA"/>
</dbReference>
<name>A0A517MIP8_9BACT</name>
<gene>
    <name evidence="4" type="ORF">FF011L_35470</name>
</gene>
<dbReference type="OrthoDB" id="273614at2"/>
<dbReference type="SUPFAM" id="SSF55729">
    <property type="entry name" value="Acyl-CoA N-acyltransferases (Nat)"/>
    <property type="match status" value="1"/>
</dbReference>
<reference evidence="4 5" key="1">
    <citation type="submission" date="2019-02" db="EMBL/GenBank/DDBJ databases">
        <title>Deep-cultivation of Planctomycetes and their phenomic and genomic characterization uncovers novel biology.</title>
        <authorList>
            <person name="Wiegand S."/>
            <person name="Jogler M."/>
            <person name="Boedeker C."/>
            <person name="Pinto D."/>
            <person name="Vollmers J."/>
            <person name="Rivas-Marin E."/>
            <person name="Kohn T."/>
            <person name="Peeters S.H."/>
            <person name="Heuer A."/>
            <person name="Rast P."/>
            <person name="Oberbeckmann S."/>
            <person name="Bunk B."/>
            <person name="Jeske O."/>
            <person name="Meyerdierks A."/>
            <person name="Storesund J.E."/>
            <person name="Kallscheuer N."/>
            <person name="Luecker S."/>
            <person name="Lage O.M."/>
            <person name="Pohl T."/>
            <person name="Merkel B.J."/>
            <person name="Hornburger P."/>
            <person name="Mueller R.-W."/>
            <person name="Bruemmer F."/>
            <person name="Labrenz M."/>
            <person name="Spormann A.M."/>
            <person name="Op den Camp H."/>
            <person name="Overmann J."/>
            <person name="Amann R."/>
            <person name="Jetten M.S.M."/>
            <person name="Mascher T."/>
            <person name="Medema M.H."/>
            <person name="Devos D.P."/>
            <person name="Kaster A.-K."/>
            <person name="Ovreas L."/>
            <person name="Rohde M."/>
            <person name="Galperin M.Y."/>
            <person name="Jogler C."/>
        </authorList>
    </citation>
    <scope>NUCLEOTIDE SEQUENCE [LARGE SCALE GENOMIC DNA]</scope>
    <source>
        <strain evidence="4 5">FF011L</strain>
    </source>
</reference>
<evidence type="ECO:0000259" key="3">
    <source>
        <dbReference type="PROSITE" id="PS51186"/>
    </source>
</evidence>
<evidence type="ECO:0000256" key="2">
    <source>
        <dbReference type="ARBA" id="ARBA00023315"/>
    </source>
</evidence>
<keyword evidence="1 4" id="KW-0808">Transferase</keyword>
<evidence type="ECO:0000313" key="5">
    <source>
        <dbReference type="Proteomes" id="UP000320672"/>
    </source>
</evidence>